<evidence type="ECO:0000313" key="3">
    <source>
        <dbReference type="EMBL" id="KIG11524.1"/>
    </source>
</evidence>
<comment type="caution">
    <text evidence="3">The sequence shown here is derived from an EMBL/GenBank/DDBJ whole genome shotgun (WGS) entry which is preliminary data.</text>
</comment>
<accession>A0A0C1Z2B0</accession>
<evidence type="ECO:0000256" key="1">
    <source>
        <dbReference type="SAM" id="MobiDB-lite"/>
    </source>
</evidence>
<dbReference type="InterPro" id="IPR046883">
    <property type="entry name" value="T6SS_FHA_C"/>
</dbReference>
<reference evidence="3 4" key="1">
    <citation type="submission" date="2014-12" db="EMBL/GenBank/DDBJ databases">
        <title>Genome assembly of Enhygromyxa salina DSM 15201.</title>
        <authorList>
            <person name="Sharma G."/>
            <person name="Subramanian S."/>
        </authorList>
    </citation>
    <scope>NUCLEOTIDE SEQUENCE [LARGE SCALE GENOMIC DNA]</scope>
    <source>
        <strain evidence="3 4">DSM 15201</strain>
    </source>
</reference>
<dbReference type="Proteomes" id="UP000031599">
    <property type="component" value="Unassembled WGS sequence"/>
</dbReference>
<sequence length="292" mass="31103">MIGGPPSIAGAQAPPSMSSPAVDDTSPPPRRSGAEATGFVDLGGVHRAIRELRPAYEHYEAARAQFEQSVEASLAKIPANTRDTAMAFLRREFPEMPGATAFAAPAAATGGVPEASSTVTNFAAHVLGTVTPPGDADEQSAFLARIADILQTTAQAFVEIRNVQARFGEEMGVRTIREFTPLHAAADARGVLDYLLDWRRGGPERNAQLSAVYSDFMLHQVALINGVVEGVQAMMDQFRPAEIERGVGGLSKAAGAWKKYSERYVEVVEDRGIAALVFGPEFARAYSEVGNG</sequence>
<feature type="domain" description="Type VI secretion system FHA" evidence="2">
    <location>
        <begin position="135"/>
        <end position="288"/>
    </location>
</feature>
<dbReference type="AlphaFoldDB" id="A0A0C1Z2B0"/>
<name>A0A0C1Z2B0_9BACT</name>
<proteinExistence type="predicted"/>
<organism evidence="3 4">
    <name type="scientific">Enhygromyxa salina</name>
    <dbReference type="NCBI Taxonomy" id="215803"/>
    <lineage>
        <taxon>Bacteria</taxon>
        <taxon>Pseudomonadati</taxon>
        <taxon>Myxococcota</taxon>
        <taxon>Polyangia</taxon>
        <taxon>Nannocystales</taxon>
        <taxon>Nannocystaceae</taxon>
        <taxon>Enhygromyxa</taxon>
    </lineage>
</organism>
<protein>
    <recommendedName>
        <fullName evidence="2">Type VI secretion system FHA domain-containing protein</fullName>
    </recommendedName>
</protein>
<gene>
    <name evidence="3" type="ORF">DB30_03504</name>
</gene>
<feature type="region of interest" description="Disordered" evidence="1">
    <location>
        <begin position="1"/>
        <end position="39"/>
    </location>
</feature>
<evidence type="ECO:0000313" key="4">
    <source>
        <dbReference type="Proteomes" id="UP000031599"/>
    </source>
</evidence>
<evidence type="ECO:0000259" key="2">
    <source>
        <dbReference type="Pfam" id="PF20232"/>
    </source>
</evidence>
<dbReference type="EMBL" id="JMCC02000275">
    <property type="protein sequence ID" value="KIG11524.1"/>
    <property type="molecule type" value="Genomic_DNA"/>
</dbReference>
<dbReference type="Pfam" id="PF20232">
    <property type="entry name" value="T6SS_FHA_C"/>
    <property type="match status" value="1"/>
</dbReference>